<dbReference type="GO" id="GO:0007018">
    <property type="term" value="P:microtubule-based movement"/>
    <property type="evidence" value="ECO:0007669"/>
    <property type="project" value="InterPro"/>
</dbReference>
<feature type="region of interest" description="Disordered" evidence="14">
    <location>
        <begin position="147"/>
        <end position="168"/>
    </location>
</feature>
<feature type="region of interest" description="Disordered" evidence="14">
    <location>
        <begin position="671"/>
        <end position="715"/>
    </location>
</feature>
<evidence type="ECO:0000256" key="7">
    <source>
        <dbReference type="ARBA" id="ARBA00022840"/>
    </source>
</evidence>
<keyword evidence="6 12" id="KW-0547">Nucleotide-binding</keyword>
<dbReference type="GO" id="GO:0007052">
    <property type="term" value="P:mitotic spindle organization"/>
    <property type="evidence" value="ECO:0007669"/>
    <property type="project" value="TreeGrafter"/>
</dbReference>
<dbReference type="PANTHER" id="PTHR47969">
    <property type="entry name" value="CHROMOSOME-ASSOCIATED KINESIN KIF4A-RELATED"/>
    <property type="match status" value="1"/>
</dbReference>
<evidence type="ECO:0000256" key="10">
    <source>
        <dbReference type="ARBA" id="ARBA00023212"/>
    </source>
</evidence>
<keyword evidence="5" id="KW-0677">Repeat</keyword>
<comment type="similarity">
    <text evidence="11 12">Belongs to the TRAFAC class myosin-kinesin ATPase superfamily. Kinesin family.</text>
</comment>
<dbReference type="CDD" id="cd01372">
    <property type="entry name" value="KISc_KIF4"/>
    <property type="match status" value="1"/>
</dbReference>
<evidence type="ECO:0000313" key="16">
    <source>
        <dbReference type="EMBL" id="KXN71876.1"/>
    </source>
</evidence>
<dbReference type="PROSITE" id="PS00411">
    <property type="entry name" value="KINESIN_MOTOR_1"/>
    <property type="match status" value="1"/>
</dbReference>
<dbReference type="InterPro" id="IPR019821">
    <property type="entry name" value="Kinesin_motor_CS"/>
</dbReference>
<sequence length="993" mass="111019">MSEESTSVRVALRVRPITAKEKLEHCSDCITYVPGTTQMVLGSDKAFTFDYIFDDNIHQEDVYKNCVASLMDQFLMGFNATTGSGKTYSMGTSMDQSKDPNQQGIVPRAINHLFEEISIRKSKSKYYQSEVSVSFLELYNEDLLDLLNPQPRNNNSKNKDSLGPQIREDPQGGIYWTGVKEIAASNPDELMNYMYQGLICRSTASTDMNLVSSRSHAIFSVTLKQQLEASWLENGVIEESSSDDPDAPPPALQNIVSKFHFVDLAGSERLKKTNAVGGRAKEGISINAGLLALGNVISALGDAALKGSHVPYRNSKLTRLLQDSLGGNSKTLMLACISPSDTNFLETLSTLKYANRARNIKNRVQVNVGEGDPKEEIQRLRAELARVKLQLVNMNPPKAPTPDSHQVSYQLKQKDQLIKQLQSKIRAMSSNELDATSSNGSGIDMVSQLEQSEVKCSDLKAKLDQGLEIINDSVFKLNRIKDHLKALDIDPSHPEAQSLENDVDTLSTSLLNTVELFNNTLNTHQEPLSPDDTDASSPSISITPVDSIKLSKTISDPVSQTKNPRSIAWSALPASMTSPTSKTSGKEPSQSKQIRDLTLALKKALAERDAAVKKAENASHTLRTKASSPALNGSVPRKSSVTPPNVPPAGMAKLKKELEMAQRQIQQQKQEIMGLKKENTRQLRTPSRNTSRPVSRNKNLSEFPDYNSQQSPNGLRASFKKRQVEDEINYFLMGRKTRITLHELITKLEPQMEELEELLSERDRIQTLVDQHRETRLNNMNDGMESFMQVETEVELESLIEQLRFVDDQLELLEAEVSYTEAKIRALERKAETALRPESSSQTDDLYGENHYKYALKLLSELDDTETQGMLELLLKDVVTLQMDTWTYEMTIKGLDQQNKELQNTLGVLKQAAATMAMDYENRILALETGVDVAELTQLAQEEYIPTPEELNNELGGENENNMNNEVNLEDFVDNFQSFHLSKNELIVENDQF</sequence>
<dbReference type="InterPro" id="IPR001752">
    <property type="entry name" value="Kinesin_motor_dom"/>
</dbReference>
<feature type="domain" description="Kinesin motor" evidence="15">
    <location>
        <begin position="7"/>
        <end position="360"/>
    </location>
</feature>
<evidence type="ECO:0000256" key="8">
    <source>
        <dbReference type="ARBA" id="ARBA00023054"/>
    </source>
</evidence>
<feature type="compositionally biased region" description="Polar residues" evidence="14">
    <location>
        <begin position="682"/>
        <end position="713"/>
    </location>
</feature>
<dbReference type="SMART" id="SM00129">
    <property type="entry name" value="KISc"/>
    <property type="match status" value="1"/>
</dbReference>
<dbReference type="Proteomes" id="UP000070444">
    <property type="component" value="Unassembled WGS sequence"/>
</dbReference>
<keyword evidence="2" id="KW-0963">Cytoplasm</keyword>
<name>A0A137PA48_CONC2</name>
<dbReference type="Pfam" id="PF00225">
    <property type="entry name" value="Kinesin"/>
    <property type="match status" value="1"/>
</dbReference>
<evidence type="ECO:0000256" key="4">
    <source>
        <dbReference type="ARBA" id="ARBA00022701"/>
    </source>
</evidence>
<dbReference type="PRINTS" id="PR00380">
    <property type="entry name" value="KINESINHEAVY"/>
</dbReference>
<evidence type="ECO:0000256" key="11">
    <source>
        <dbReference type="PROSITE-ProRule" id="PRU00283"/>
    </source>
</evidence>
<protein>
    <recommendedName>
        <fullName evidence="12">Kinesin-like protein</fullName>
    </recommendedName>
</protein>
<dbReference type="GO" id="GO:0005875">
    <property type="term" value="C:microtubule associated complex"/>
    <property type="evidence" value="ECO:0007669"/>
    <property type="project" value="TreeGrafter"/>
</dbReference>
<dbReference type="EMBL" id="KQ964465">
    <property type="protein sequence ID" value="KXN71876.1"/>
    <property type="molecule type" value="Genomic_DNA"/>
</dbReference>
<comment type="subcellular location">
    <subcellularLocation>
        <location evidence="1">Cytoplasm</location>
        <location evidence="1">Cytoskeleton</location>
    </subcellularLocation>
</comment>
<dbReference type="Gene3D" id="3.40.850.10">
    <property type="entry name" value="Kinesin motor domain"/>
    <property type="match status" value="1"/>
</dbReference>
<feature type="coiled-coil region" evidence="13">
    <location>
        <begin position="755"/>
        <end position="830"/>
    </location>
</feature>
<proteinExistence type="inferred from homology"/>
<evidence type="ECO:0000256" key="5">
    <source>
        <dbReference type="ARBA" id="ARBA00022737"/>
    </source>
</evidence>
<dbReference type="InterPro" id="IPR036961">
    <property type="entry name" value="Kinesin_motor_dom_sf"/>
</dbReference>
<dbReference type="AlphaFoldDB" id="A0A137PA48"/>
<keyword evidence="10" id="KW-0206">Cytoskeleton</keyword>
<evidence type="ECO:0000256" key="6">
    <source>
        <dbReference type="ARBA" id="ARBA00022741"/>
    </source>
</evidence>
<dbReference type="GO" id="GO:0051231">
    <property type="term" value="P:spindle elongation"/>
    <property type="evidence" value="ECO:0007669"/>
    <property type="project" value="TreeGrafter"/>
</dbReference>
<evidence type="ECO:0000256" key="13">
    <source>
        <dbReference type="SAM" id="Coils"/>
    </source>
</evidence>
<dbReference type="GO" id="GO:0005874">
    <property type="term" value="C:microtubule"/>
    <property type="evidence" value="ECO:0007669"/>
    <property type="project" value="UniProtKB-KW"/>
</dbReference>
<feature type="region of interest" description="Disordered" evidence="14">
    <location>
        <begin position="555"/>
        <end position="594"/>
    </location>
</feature>
<evidence type="ECO:0000256" key="12">
    <source>
        <dbReference type="RuleBase" id="RU000394"/>
    </source>
</evidence>
<keyword evidence="8 13" id="KW-0175">Coiled coil</keyword>
<feature type="compositionally biased region" description="Polar residues" evidence="14">
    <location>
        <begin position="555"/>
        <end position="564"/>
    </location>
</feature>
<evidence type="ECO:0000256" key="1">
    <source>
        <dbReference type="ARBA" id="ARBA00004245"/>
    </source>
</evidence>
<feature type="region of interest" description="Disordered" evidence="14">
    <location>
        <begin position="612"/>
        <end position="650"/>
    </location>
</feature>
<evidence type="ECO:0000259" key="15">
    <source>
        <dbReference type="PROSITE" id="PS50067"/>
    </source>
</evidence>
<evidence type="ECO:0000313" key="17">
    <source>
        <dbReference type="Proteomes" id="UP000070444"/>
    </source>
</evidence>
<keyword evidence="17" id="KW-1185">Reference proteome</keyword>
<dbReference type="GO" id="GO:0008017">
    <property type="term" value="F:microtubule binding"/>
    <property type="evidence" value="ECO:0007669"/>
    <property type="project" value="InterPro"/>
</dbReference>
<evidence type="ECO:0000256" key="2">
    <source>
        <dbReference type="ARBA" id="ARBA00022490"/>
    </source>
</evidence>
<dbReference type="FunFam" id="3.40.850.10:FF:000011">
    <property type="entry name" value="Kinesin family member 21A"/>
    <property type="match status" value="1"/>
</dbReference>
<keyword evidence="4 12" id="KW-0493">Microtubule</keyword>
<dbReference type="InterPro" id="IPR027417">
    <property type="entry name" value="P-loop_NTPase"/>
</dbReference>
<reference evidence="16 17" key="1">
    <citation type="journal article" date="2015" name="Genome Biol. Evol.">
        <title>Phylogenomic analyses indicate that early fungi evolved digesting cell walls of algal ancestors of land plants.</title>
        <authorList>
            <person name="Chang Y."/>
            <person name="Wang S."/>
            <person name="Sekimoto S."/>
            <person name="Aerts A.L."/>
            <person name="Choi C."/>
            <person name="Clum A."/>
            <person name="LaButti K.M."/>
            <person name="Lindquist E.A."/>
            <person name="Yee Ngan C."/>
            <person name="Ohm R.A."/>
            <person name="Salamov A.A."/>
            <person name="Grigoriev I.V."/>
            <person name="Spatafora J.W."/>
            <person name="Berbee M.L."/>
        </authorList>
    </citation>
    <scope>NUCLEOTIDE SEQUENCE [LARGE SCALE GENOMIC DNA]</scope>
    <source>
        <strain evidence="16 17">NRRL 28638</strain>
    </source>
</reference>
<dbReference type="GO" id="GO:0005524">
    <property type="term" value="F:ATP binding"/>
    <property type="evidence" value="ECO:0007669"/>
    <property type="project" value="UniProtKB-KW"/>
</dbReference>
<evidence type="ECO:0000256" key="3">
    <source>
        <dbReference type="ARBA" id="ARBA00022574"/>
    </source>
</evidence>
<comment type="caution">
    <text evidence="11">Lacks conserved residue(s) required for the propagation of feature annotation.</text>
</comment>
<dbReference type="SUPFAM" id="SSF52540">
    <property type="entry name" value="P-loop containing nucleoside triphosphate hydrolases"/>
    <property type="match status" value="1"/>
</dbReference>
<evidence type="ECO:0000256" key="14">
    <source>
        <dbReference type="SAM" id="MobiDB-lite"/>
    </source>
</evidence>
<dbReference type="OrthoDB" id="3176171at2759"/>
<keyword evidence="3" id="KW-0853">WD repeat</keyword>
<keyword evidence="7 12" id="KW-0067">ATP-binding</keyword>
<dbReference type="InterPro" id="IPR027640">
    <property type="entry name" value="Kinesin-like_fam"/>
</dbReference>
<keyword evidence="9 12" id="KW-0505">Motor protein</keyword>
<dbReference type="PANTHER" id="PTHR47969:SF15">
    <property type="entry name" value="CHROMOSOME-ASSOCIATED KINESIN KIF4A-RELATED"/>
    <property type="match status" value="1"/>
</dbReference>
<feature type="compositionally biased region" description="Polar residues" evidence="14">
    <location>
        <begin position="575"/>
        <end position="592"/>
    </location>
</feature>
<feature type="compositionally biased region" description="Polar residues" evidence="14">
    <location>
        <begin position="618"/>
        <end position="643"/>
    </location>
</feature>
<evidence type="ECO:0000256" key="9">
    <source>
        <dbReference type="ARBA" id="ARBA00023175"/>
    </source>
</evidence>
<gene>
    <name evidence="16" type="ORF">CONCODRAFT_16617</name>
</gene>
<feature type="region of interest" description="Disordered" evidence="14">
    <location>
        <begin position="522"/>
        <end position="542"/>
    </location>
</feature>
<organism evidence="16 17">
    <name type="scientific">Conidiobolus coronatus (strain ATCC 28846 / CBS 209.66 / NRRL 28638)</name>
    <name type="common">Delacroixia coronata</name>
    <dbReference type="NCBI Taxonomy" id="796925"/>
    <lineage>
        <taxon>Eukaryota</taxon>
        <taxon>Fungi</taxon>
        <taxon>Fungi incertae sedis</taxon>
        <taxon>Zoopagomycota</taxon>
        <taxon>Entomophthoromycotina</taxon>
        <taxon>Entomophthoromycetes</taxon>
        <taxon>Entomophthorales</taxon>
        <taxon>Ancylistaceae</taxon>
        <taxon>Conidiobolus</taxon>
    </lineage>
</organism>
<dbReference type="PROSITE" id="PS50067">
    <property type="entry name" value="KINESIN_MOTOR_2"/>
    <property type="match status" value="1"/>
</dbReference>
<dbReference type="GO" id="GO:0003777">
    <property type="term" value="F:microtubule motor activity"/>
    <property type="evidence" value="ECO:0007669"/>
    <property type="project" value="InterPro"/>
</dbReference>
<dbReference type="STRING" id="796925.A0A137PA48"/>
<accession>A0A137PA48</accession>